<name>A0AAU9GFZ1_DROMD</name>
<feature type="compositionally biased region" description="Polar residues" evidence="1">
    <location>
        <begin position="138"/>
        <end position="150"/>
    </location>
</feature>
<feature type="compositionally biased region" description="Basic and acidic residues" evidence="1">
    <location>
        <begin position="209"/>
        <end position="219"/>
    </location>
</feature>
<evidence type="ECO:0000313" key="3">
    <source>
        <dbReference type="EMBL" id="BFG06736.1"/>
    </source>
</evidence>
<evidence type="ECO:0000256" key="2">
    <source>
        <dbReference type="SAM" id="Phobius"/>
    </source>
</evidence>
<feature type="region of interest" description="Disordered" evidence="1">
    <location>
        <begin position="65"/>
        <end position="93"/>
    </location>
</feature>
<reference evidence="3 4" key="1">
    <citation type="submission" date="2024-02" db="EMBL/GenBank/DDBJ databases">
        <title>A chromosome-level genome assembly of Drosophila madeirensis, a fruit fly species endemic to Madeira island.</title>
        <authorList>
            <person name="Tomihara K."/>
            <person name="Llopart A."/>
            <person name="Yamamoto D."/>
        </authorList>
    </citation>
    <scope>NUCLEOTIDE SEQUENCE [LARGE SCALE GENOMIC DNA]</scope>
    <source>
        <strain evidence="3 4">RF1</strain>
    </source>
</reference>
<feature type="compositionally biased region" description="Basic and acidic residues" evidence="1">
    <location>
        <begin position="82"/>
        <end position="93"/>
    </location>
</feature>
<dbReference type="AlphaFoldDB" id="A0AAU9GFZ1"/>
<gene>
    <name evidence="3" type="ORF">DMAD_13652</name>
</gene>
<evidence type="ECO:0000313" key="4">
    <source>
        <dbReference type="Proteomes" id="UP001500889"/>
    </source>
</evidence>
<proteinExistence type="predicted"/>
<feature type="region of interest" description="Disordered" evidence="1">
    <location>
        <begin position="124"/>
        <end position="150"/>
    </location>
</feature>
<keyword evidence="4" id="KW-1185">Reference proteome</keyword>
<feature type="compositionally biased region" description="Polar residues" evidence="1">
    <location>
        <begin position="71"/>
        <end position="80"/>
    </location>
</feature>
<keyword evidence="3" id="KW-0675">Receptor</keyword>
<evidence type="ECO:0000256" key="1">
    <source>
        <dbReference type="SAM" id="MobiDB-lite"/>
    </source>
</evidence>
<feature type="transmembrane region" description="Helical" evidence="2">
    <location>
        <begin position="12"/>
        <end position="35"/>
    </location>
</feature>
<organism evidence="3 4">
    <name type="scientific">Drosophila madeirensis</name>
    <name type="common">Fruit fly</name>
    <dbReference type="NCBI Taxonomy" id="30013"/>
    <lineage>
        <taxon>Eukaryota</taxon>
        <taxon>Metazoa</taxon>
        <taxon>Ecdysozoa</taxon>
        <taxon>Arthropoda</taxon>
        <taxon>Hexapoda</taxon>
        <taxon>Insecta</taxon>
        <taxon>Pterygota</taxon>
        <taxon>Neoptera</taxon>
        <taxon>Endopterygota</taxon>
        <taxon>Diptera</taxon>
        <taxon>Brachycera</taxon>
        <taxon>Muscomorpha</taxon>
        <taxon>Ephydroidea</taxon>
        <taxon>Drosophilidae</taxon>
        <taxon>Drosophila</taxon>
        <taxon>Sophophora</taxon>
    </lineage>
</organism>
<keyword evidence="2" id="KW-1133">Transmembrane helix</keyword>
<keyword evidence="2" id="KW-0472">Membrane</keyword>
<keyword evidence="2" id="KW-0812">Transmembrane</keyword>
<accession>A0AAU9GFZ1</accession>
<dbReference type="EMBL" id="AP029268">
    <property type="protein sequence ID" value="BFG06736.1"/>
    <property type="molecule type" value="Genomic_DNA"/>
</dbReference>
<sequence>MITRNRFLHRHIAIGALYFLLIITVLGLIYVLSIFNSAELPFMVKSPSPPVQSSNYQQKSMINIDDDKRGLSNSQTTQPPFKSHETSDDDQQHIYIDDVYRSDKLVRSFNSEYFYTRASRFTATGGQGHYKPPKITSELGSGTSTQSSNNALNQFDRLRGTYVDNEEASGSGSEDTDINAHLDMETKKFMKRINLRLLKKGESNMTAGKGKEHDSDRPRLLKQRSHSGRMRYVRVRVYNNKKLVEWPTKKIDQGSTKPLEKANSLMEDDRKHERRIISNEKESADRSRKLLLCEQETESGVGMENELCRMLFKES</sequence>
<protein>
    <submittedName>
        <fullName evidence="3">Glutamate receptor ionotropic kainate 2</fullName>
    </submittedName>
</protein>
<dbReference type="Proteomes" id="UP001500889">
    <property type="component" value="Chromosome dot"/>
</dbReference>
<feature type="region of interest" description="Disordered" evidence="1">
    <location>
        <begin position="201"/>
        <end position="226"/>
    </location>
</feature>